<feature type="region of interest" description="Disordered" evidence="11">
    <location>
        <begin position="1"/>
        <end position="33"/>
    </location>
</feature>
<evidence type="ECO:0000256" key="4">
    <source>
        <dbReference type="ARBA" id="ARBA00022454"/>
    </source>
</evidence>
<keyword evidence="4" id="KW-0158">Chromosome</keyword>
<dbReference type="Gene3D" id="1.10.8.60">
    <property type="match status" value="1"/>
</dbReference>
<dbReference type="SUPFAM" id="SSF52540">
    <property type="entry name" value="P-loop containing nucleoside triphosphate hydrolases"/>
    <property type="match status" value="2"/>
</dbReference>
<dbReference type="Proteomes" id="UP001306508">
    <property type="component" value="Unassembled WGS sequence"/>
</dbReference>
<dbReference type="InterPro" id="IPR045199">
    <property type="entry name" value="ATAD2-like"/>
</dbReference>
<dbReference type="GO" id="GO:0005524">
    <property type="term" value="F:ATP binding"/>
    <property type="evidence" value="ECO:0007669"/>
    <property type="project" value="UniProtKB-KW"/>
</dbReference>
<comment type="similarity">
    <text evidence="3">Belongs to the AAA ATPase family.</text>
</comment>
<keyword evidence="7" id="KW-0067">ATP-binding</keyword>
<name>A0AAN7WIV8_9SACH</name>
<feature type="compositionally biased region" description="Polar residues" evidence="11">
    <location>
        <begin position="76"/>
        <end position="97"/>
    </location>
</feature>
<dbReference type="EMBL" id="JAWIZZ010000047">
    <property type="protein sequence ID" value="KAK5779064.1"/>
    <property type="molecule type" value="Genomic_DNA"/>
</dbReference>
<dbReference type="InterPro" id="IPR041569">
    <property type="entry name" value="AAA_lid_3"/>
</dbReference>
<dbReference type="GO" id="GO:0005634">
    <property type="term" value="C:nucleus"/>
    <property type="evidence" value="ECO:0007669"/>
    <property type="project" value="UniProtKB-SubCell"/>
</dbReference>
<dbReference type="InterPro" id="IPR003959">
    <property type="entry name" value="ATPase_AAA_core"/>
</dbReference>
<dbReference type="InterPro" id="IPR027417">
    <property type="entry name" value="P-loop_NTPase"/>
</dbReference>
<dbReference type="PANTHER" id="PTHR23069:SF0">
    <property type="entry name" value="TAT-BINDING HOMOLOG 7"/>
    <property type="match status" value="1"/>
</dbReference>
<keyword evidence="5" id="KW-0547">Nucleotide-binding</keyword>
<feature type="compositionally biased region" description="Acidic residues" evidence="11">
    <location>
        <begin position="212"/>
        <end position="225"/>
    </location>
</feature>
<comment type="subcellular location">
    <subcellularLocation>
        <location evidence="2">Chromosome</location>
    </subcellularLocation>
    <subcellularLocation>
        <location evidence="1">Nucleus</location>
    </subcellularLocation>
</comment>
<protein>
    <recommendedName>
        <fullName evidence="12">Bromo domain-containing protein</fullName>
    </recommendedName>
</protein>
<feature type="compositionally biased region" description="Acidic residues" evidence="11">
    <location>
        <begin position="53"/>
        <end position="70"/>
    </location>
</feature>
<dbReference type="GO" id="GO:0000785">
    <property type="term" value="C:chromatin"/>
    <property type="evidence" value="ECO:0007669"/>
    <property type="project" value="UniProtKB-ARBA"/>
</dbReference>
<dbReference type="GO" id="GO:0042393">
    <property type="term" value="F:histone binding"/>
    <property type="evidence" value="ECO:0007669"/>
    <property type="project" value="UniProtKB-ARBA"/>
</dbReference>
<dbReference type="SMART" id="SM00382">
    <property type="entry name" value="AAA"/>
    <property type="match status" value="2"/>
</dbReference>
<feature type="compositionally biased region" description="Acidic residues" evidence="11">
    <location>
        <begin position="145"/>
        <end position="170"/>
    </location>
</feature>
<dbReference type="FunFam" id="1.10.8.60:FF:000016">
    <property type="entry name" value="ATPase family AAA domain-containing protein 2B"/>
    <property type="match status" value="1"/>
</dbReference>
<evidence type="ECO:0000256" key="9">
    <source>
        <dbReference type="ARBA" id="ARBA00023242"/>
    </source>
</evidence>
<feature type="compositionally biased region" description="Acidic residues" evidence="11">
    <location>
        <begin position="100"/>
        <end position="109"/>
    </location>
</feature>
<evidence type="ECO:0000313" key="13">
    <source>
        <dbReference type="EMBL" id="KAK5779064.1"/>
    </source>
</evidence>
<dbReference type="Pfam" id="PF00004">
    <property type="entry name" value="AAA"/>
    <property type="match status" value="2"/>
</dbReference>
<dbReference type="GO" id="GO:0016887">
    <property type="term" value="F:ATP hydrolysis activity"/>
    <property type="evidence" value="ECO:0007669"/>
    <property type="project" value="InterPro"/>
</dbReference>
<feature type="region of interest" description="Disordered" evidence="11">
    <location>
        <begin position="352"/>
        <end position="385"/>
    </location>
</feature>
<evidence type="ECO:0000256" key="3">
    <source>
        <dbReference type="ARBA" id="ARBA00006914"/>
    </source>
</evidence>
<dbReference type="InterPro" id="IPR003960">
    <property type="entry name" value="ATPase_AAA_CS"/>
</dbReference>
<evidence type="ECO:0000256" key="10">
    <source>
        <dbReference type="PROSITE-ProRule" id="PRU00035"/>
    </source>
</evidence>
<evidence type="ECO:0000256" key="1">
    <source>
        <dbReference type="ARBA" id="ARBA00004123"/>
    </source>
</evidence>
<comment type="caution">
    <text evidence="13">The sequence shown here is derived from an EMBL/GenBank/DDBJ whole genome shotgun (WGS) entry which is preliminary data.</text>
</comment>
<dbReference type="GO" id="GO:0140674">
    <property type="term" value="F:ATP-dependent histone chaperone activity"/>
    <property type="evidence" value="ECO:0007669"/>
    <property type="project" value="UniProtKB-ARBA"/>
</dbReference>
<feature type="compositionally biased region" description="Basic and acidic residues" evidence="11">
    <location>
        <begin position="196"/>
        <end position="207"/>
    </location>
</feature>
<proteinExistence type="inferred from homology"/>
<dbReference type="FunFam" id="3.40.50.300:FF:001218">
    <property type="entry name" value="AAA family ATPase, putative"/>
    <property type="match status" value="1"/>
</dbReference>
<evidence type="ECO:0000256" key="8">
    <source>
        <dbReference type="ARBA" id="ARBA00023117"/>
    </source>
</evidence>
<dbReference type="GO" id="GO:0045815">
    <property type="term" value="P:transcription initiation-coupled chromatin remodeling"/>
    <property type="evidence" value="ECO:0007669"/>
    <property type="project" value="TreeGrafter"/>
</dbReference>
<organism evidence="13 14">
    <name type="scientific">Arxiozyma heterogenica</name>
    <dbReference type="NCBI Taxonomy" id="278026"/>
    <lineage>
        <taxon>Eukaryota</taxon>
        <taxon>Fungi</taxon>
        <taxon>Dikarya</taxon>
        <taxon>Ascomycota</taxon>
        <taxon>Saccharomycotina</taxon>
        <taxon>Saccharomycetes</taxon>
        <taxon>Saccharomycetales</taxon>
        <taxon>Saccharomycetaceae</taxon>
        <taxon>Arxiozyma</taxon>
    </lineage>
</organism>
<dbReference type="Pfam" id="PF17862">
    <property type="entry name" value="AAA_lid_3"/>
    <property type="match status" value="1"/>
</dbReference>
<evidence type="ECO:0000313" key="14">
    <source>
        <dbReference type="Proteomes" id="UP001306508"/>
    </source>
</evidence>
<feature type="region of interest" description="Disordered" evidence="11">
    <location>
        <begin position="439"/>
        <end position="458"/>
    </location>
</feature>
<dbReference type="Gene3D" id="1.20.920.10">
    <property type="entry name" value="Bromodomain-like"/>
    <property type="match status" value="1"/>
</dbReference>
<keyword evidence="14" id="KW-1185">Reference proteome</keyword>
<keyword evidence="9" id="KW-0539">Nucleus</keyword>
<feature type="compositionally biased region" description="Basic residues" evidence="11">
    <location>
        <begin position="233"/>
        <end position="242"/>
    </location>
</feature>
<reference evidence="14" key="1">
    <citation type="submission" date="2023-07" db="EMBL/GenBank/DDBJ databases">
        <title>A draft genome of Kazachstania heterogenica Y-27499.</title>
        <authorList>
            <person name="Donic C."/>
            <person name="Kralova J.S."/>
            <person name="Fidel L."/>
            <person name="Ben-Dor S."/>
            <person name="Jung S."/>
        </authorList>
    </citation>
    <scope>NUCLEOTIDE SEQUENCE [LARGE SCALE GENOMIC DNA]</scope>
    <source>
        <strain evidence="14">Y27499</strain>
    </source>
</reference>
<evidence type="ECO:0000259" key="12">
    <source>
        <dbReference type="PROSITE" id="PS50014"/>
    </source>
</evidence>
<dbReference type="CDD" id="cd19517">
    <property type="entry name" value="RecA-like_Yta7-like"/>
    <property type="match status" value="1"/>
</dbReference>
<dbReference type="GO" id="GO:0006334">
    <property type="term" value="P:nucleosome assembly"/>
    <property type="evidence" value="ECO:0007669"/>
    <property type="project" value="TreeGrafter"/>
</dbReference>
<feature type="domain" description="Bromo" evidence="12">
    <location>
        <begin position="1104"/>
        <end position="1146"/>
    </location>
</feature>
<dbReference type="SUPFAM" id="SSF47370">
    <property type="entry name" value="Bromodomain"/>
    <property type="match status" value="1"/>
</dbReference>
<sequence>MARHLRNRDIGGPDSNSDEDHDEGFKDDNGVLHTTVRSLRKINYAEVEHGLDYLDEYEEEKSNDDNDEEEDKNKNHSPNTNTSSDVKQSNPHNFNIDQQREEEEEEEEQQQQQESQTDIGMQNNDHENGNTPHNLRKRKRRHLDEDDDESFHEEDVLDEDEDDEDDENEEYEMKYNYCDGSNRKYSYKRGSRNLHRYRDIERQRDKNFVVPDDSENQDSDDEEESYVYSTRSKTSRNTRNGRNKRDMQSTRSTRSTRAGKRTRRTTTRTPSPPSSTTRLLRSTRRRTRQSNHDSDDDTEDHLTLADEIKELEEDSPIREMKRPLRERTKRINYAIPPPLTATSAEEYLKQQSNISSTVGRGDNISPSRRGKSNSNINPTRRLFPTGGPFGGNDVITVFGENSDFYGINNFLSSNNNNITSNANNNKLILDSDSSEDEILPLGAKPKSKKMDDKKKKKKPEIADLDPLGVDMNIGFEDIGGLDNYIDQLKEMVVLPLLYPELYQNFNITPPRGVLFHGPPGTGKTLMARALAASCSTEDRKITFFMRKGADILSKWVGEAERQLRLLFEEAKKQQPSIIFFDEIDGLAPVRSSKQEQIHASIVSTMLALMDGMDNRGQVIVIGATNRPDAVDPALRRPGRFDREFFFPLPDEKARAKIISIHTKKWTPSLSEEFINNLARLTKGYGGADLRALCTEAALFSIQRKFPQIYRSNEKLQVDRTQLRVTTNDFMLALQKMVPSSARSTGSVPEPLPEMIKPLLDDQFRNVQAVLSNILPQNPLSFRQDTSLIQHYLDYQTVEEDYDGMNRKGTLTNLFGKHELLNQISNARICKPRLLITGPMGNGQQYLGAAILSYLEGYNVQTLDVASILSESSRSIEAAIIQGFVEARKRQPSILFIPNLDIWSRTVPPSAVFTLASLLRSLQSNEKVLLLGIAEMLSKEDLMEEPLSHISFFNNIFYIDKPSKEQRKRYFKRLEEILHMKPTEFELERRRKKPLPNLPLAGRETIASNLDENGDLLSPEEVLRRKLKSFQYQDMKLKNVIKIKLSGLMDLFKNRYRKFRKPPIEDSLLVHLFDTQPIDSNWQPAYVKDNNMILEVATGRRYYNMDLDIVEERLWNGYYSEPKQFLRDIELIYLDAYTTGDRERIIKASEMFANAQMGIEDISQPDLIRACKELRKRDSQREALAIKDAALSQVEGVSAETQSQTEFLQTSSNDIQSTNEVGIGAGTQLQAQLQLNPSKNDDINTILPVDIKLSDTISTSVNDNNQELILQNDLINDLDNAKANIIDSTVTDKDEAKIKQTGLLLQNDDDLNVSKVSENQSELIDNTIENKKSDSRSIAEQTGTDIEQNGVEEDNLSEENNYEKEIIVQQSKVDELLNSLERITQEATISNLEEIYSHMMNIVWQGRFNWDKTETLNKLLEFAEK</sequence>
<dbReference type="FunFam" id="3.40.50.300:FF:000061">
    <property type="entry name" value="ATPase family, AAA domain-containing 2"/>
    <property type="match status" value="1"/>
</dbReference>
<feature type="region of interest" description="Disordered" evidence="11">
    <location>
        <begin position="53"/>
        <end position="301"/>
    </location>
</feature>
<evidence type="ECO:0000256" key="7">
    <source>
        <dbReference type="ARBA" id="ARBA00022840"/>
    </source>
</evidence>
<accession>A0AAN7WIV8</accession>
<dbReference type="InterPro" id="IPR036427">
    <property type="entry name" value="Bromodomain-like_sf"/>
</dbReference>
<dbReference type="GO" id="GO:0003682">
    <property type="term" value="F:chromatin binding"/>
    <property type="evidence" value="ECO:0007669"/>
    <property type="project" value="TreeGrafter"/>
</dbReference>
<evidence type="ECO:0000256" key="2">
    <source>
        <dbReference type="ARBA" id="ARBA00004286"/>
    </source>
</evidence>
<dbReference type="Gene3D" id="3.40.50.300">
    <property type="entry name" value="P-loop containing nucleotide triphosphate hydrolases"/>
    <property type="match status" value="2"/>
</dbReference>
<dbReference type="GO" id="GO:0006337">
    <property type="term" value="P:nucleosome disassembly"/>
    <property type="evidence" value="ECO:0007669"/>
    <property type="project" value="TreeGrafter"/>
</dbReference>
<evidence type="ECO:0000256" key="11">
    <source>
        <dbReference type="SAM" id="MobiDB-lite"/>
    </source>
</evidence>
<dbReference type="PROSITE" id="PS00674">
    <property type="entry name" value="AAA"/>
    <property type="match status" value="1"/>
</dbReference>
<dbReference type="CDD" id="cd05491">
    <property type="entry name" value="Bromo_TBP7_like"/>
    <property type="match status" value="1"/>
</dbReference>
<feature type="compositionally biased region" description="Basic residues" evidence="11">
    <location>
        <begin position="185"/>
        <end position="195"/>
    </location>
</feature>
<dbReference type="InterPro" id="IPR003593">
    <property type="entry name" value="AAA+_ATPase"/>
</dbReference>
<dbReference type="PANTHER" id="PTHR23069">
    <property type="entry name" value="AAA DOMAIN-CONTAINING"/>
    <property type="match status" value="1"/>
</dbReference>
<evidence type="ECO:0000256" key="5">
    <source>
        <dbReference type="ARBA" id="ARBA00022741"/>
    </source>
</evidence>
<feature type="compositionally biased region" description="Basic residues" evidence="11">
    <location>
        <begin position="257"/>
        <end position="266"/>
    </location>
</feature>
<keyword evidence="6" id="KW-0378">Hydrolase</keyword>
<dbReference type="PROSITE" id="PS50014">
    <property type="entry name" value="BROMODOMAIN_2"/>
    <property type="match status" value="1"/>
</dbReference>
<evidence type="ECO:0000256" key="6">
    <source>
        <dbReference type="ARBA" id="ARBA00022801"/>
    </source>
</evidence>
<feature type="compositionally biased region" description="Polar residues" evidence="11">
    <location>
        <begin position="117"/>
        <end position="133"/>
    </location>
</feature>
<dbReference type="InterPro" id="IPR001487">
    <property type="entry name" value="Bromodomain"/>
</dbReference>
<gene>
    <name evidence="13" type="ORF">RI543_002948</name>
</gene>
<keyword evidence="8 10" id="KW-0103">Bromodomain</keyword>